<dbReference type="RefSeq" id="WP_310095337.1">
    <property type="nucleotide sequence ID" value="NZ_JAVDUU010000002.1"/>
</dbReference>
<name>A0ABU1TAL8_9SPHI</name>
<organism evidence="1 2">
    <name type="scientific">Mucilaginibacter pocheonensis</name>
    <dbReference type="NCBI Taxonomy" id="398050"/>
    <lineage>
        <taxon>Bacteria</taxon>
        <taxon>Pseudomonadati</taxon>
        <taxon>Bacteroidota</taxon>
        <taxon>Sphingobacteriia</taxon>
        <taxon>Sphingobacteriales</taxon>
        <taxon>Sphingobacteriaceae</taxon>
        <taxon>Mucilaginibacter</taxon>
    </lineage>
</organism>
<proteinExistence type="predicted"/>
<gene>
    <name evidence="1" type="ORF">J2W55_002138</name>
</gene>
<dbReference type="EMBL" id="JAVDUU010000002">
    <property type="protein sequence ID" value="MDR6942296.1"/>
    <property type="molecule type" value="Genomic_DNA"/>
</dbReference>
<dbReference type="Proteomes" id="UP001247620">
    <property type="component" value="Unassembled WGS sequence"/>
</dbReference>
<reference evidence="1 2" key="1">
    <citation type="submission" date="2023-07" db="EMBL/GenBank/DDBJ databases">
        <title>Sorghum-associated microbial communities from plants grown in Nebraska, USA.</title>
        <authorList>
            <person name="Schachtman D."/>
        </authorList>
    </citation>
    <scope>NUCLEOTIDE SEQUENCE [LARGE SCALE GENOMIC DNA]</scope>
    <source>
        <strain evidence="1 2">3262</strain>
    </source>
</reference>
<keyword evidence="2" id="KW-1185">Reference proteome</keyword>
<comment type="caution">
    <text evidence="1">The sequence shown here is derived from an EMBL/GenBank/DDBJ whole genome shotgun (WGS) entry which is preliminary data.</text>
</comment>
<evidence type="ECO:0000313" key="2">
    <source>
        <dbReference type="Proteomes" id="UP001247620"/>
    </source>
</evidence>
<evidence type="ECO:0000313" key="1">
    <source>
        <dbReference type="EMBL" id="MDR6942296.1"/>
    </source>
</evidence>
<sequence length="55" mass="5989">MEIDINMIKCLLVILTASFVFACVAEAQPGKQLTIAHVKLAPLPTDQNYQELASS</sequence>
<protein>
    <submittedName>
        <fullName evidence="1">Uncharacterized protein</fullName>
    </submittedName>
</protein>
<accession>A0ABU1TAL8</accession>